<dbReference type="NCBIfam" id="TIGR01474">
    <property type="entry name" value="ubiA_proteo"/>
    <property type="match status" value="1"/>
</dbReference>
<evidence type="ECO:0000256" key="11">
    <source>
        <dbReference type="ARBA" id="ARBA00023136"/>
    </source>
</evidence>
<evidence type="ECO:0000256" key="10">
    <source>
        <dbReference type="ARBA" id="ARBA00022989"/>
    </source>
</evidence>
<comment type="similarity">
    <text evidence="3 12">Belongs to the UbiA prenyltransferase family.</text>
</comment>
<evidence type="ECO:0000256" key="8">
    <source>
        <dbReference type="ARBA" id="ARBA00022692"/>
    </source>
</evidence>
<dbReference type="OrthoDB" id="9782418at2"/>
<dbReference type="InterPro" id="IPR039653">
    <property type="entry name" value="Prenyltransferase"/>
</dbReference>
<evidence type="ECO:0000313" key="15">
    <source>
        <dbReference type="Proteomes" id="UP000070299"/>
    </source>
</evidence>
<dbReference type="CDD" id="cd13959">
    <property type="entry name" value="PT_UbiA_COQ2"/>
    <property type="match status" value="1"/>
</dbReference>
<dbReference type="STRING" id="1799789.AX660_07085"/>
<gene>
    <name evidence="12 14" type="primary">ubiA</name>
    <name evidence="14" type="ORF">AX660_07085</name>
</gene>
<keyword evidence="10 12" id="KW-1133">Transmembrane helix</keyword>
<protein>
    <recommendedName>
        <fullName evidence="12 13">4-hydroxybenzoate octaprenyltransferase</fullName>
        <ecNumber evidence="12 13">2.5.1.39</ecNumber>
    </recommendedName>
    <alternativeName>
        <fullName evidence="12">4-HB polyprenyltransferase</fullName>
    </alternativeName>
</protein>
<keyword evidence="5 12" id="KW-0997">Cell inner membrane</keyword>
<dbReference type="UniPathway" id="UPA00232"/>
<dbReference type="InterPro" id="IPR006370">
    <property type="entry name" value="HB_polyprenyltransferase-like"/>
</dbReference>
<sequence>MTNNPTKVNRWSAYWRLMRFDKPIGIYLLLWPCLWALWIAAQGIPPLDILVIFILGVIVMRAAGCVINDYADRKVDGAVQRTAQRPLATGELSSRQALWCFALLVFCALCLVLWLNWQTIVLSLGALVLTITYPFMKRYTHLPQVVLGAAFGWSIPMAFMAINQQLNWLAWVLYAANLCWTVAYDTQYAMVDRDDDLRIGVKSTAILFGQFDKLIILLLQLATLGLLLVVAINLAYGWPVYLALLIGAGLFVYHQCLIKDRERNACFKAFLHNHYFGLVIAIGIALQYWLNP</sequence>
<evidence type="ECO:0000313" key="14">
    <source>
        <dbReference type="EMBL" id="KXI29793.1"/>
    </source>
</evidence>
<evidence type="ECO:0000256" key="7">
    <source>
        <dbReference type="ARBA" id="ARBA00022688"/>
    </source>
</evidence>
<evidence type="ECO:0000256" key="3">
    <source>
        <dbReference type="ARBA" id="ARBA00005985"/>
    </source>
</evidence>
<evidence type="ECO:0000256" key="2">
    <source>
        <dbReference type="ARBA" id="ARBA00004141"/>
    </source>
</evidence>
<comment type="subcellular location">
    <subcellularLocation>
        <location evidence="12">Cell inner membrane</location>
        <topology evidence="12">Multi-pass membrane protein</topology>
    </subcellularLocation>
    <subcellularLocation>
        <location evidence="2">Membrane</location>
        <topology evidence="2">Multi-pass membrane protein</topology>
    </subcellularLocation>
</comment>
<feature type="transmembrane region" description="Helical" evidence="12">
    <location>
        <begin position="92"/>
        <end position="114"/>
    </location>
</feature>
<dbReference type="EMBL" id="LSNE01000003">
    <property type="protein sequence ID" value="KXI29793.1"/>
    <property type="molecule type" value="Genomic_DNA"/>
</dbReference>
<dbReference type="GO" id="GO:0008412">
    <property type="term" value="F:4-hydroxybenzoate polyprenyltransferase activity"/>
    <property type="evidence" value="ECO:0007669"/>
    <property type="project" value="UniProtKB-UniRule"/>
</dbReference>
<evidence type="ECO:0000256" key="13">
    <source>
        <dbReference type="NCBIfam" id="TIGR01474"/>
    </source>
</evidence>
<keyword evidence="8 12" id="KW-0812">Transmembrane</keyword>
<dbReference type="Pfam" id="PF01040">
    <property type="entry name" value="UbiA"/>
    <property type="match status" value="1"/>
</dbReference>
<feature type="transmembrane region" description="Helical" evidence="12">
    <location>
        <begin position="238"/>
        <end position="258"/>
    </location>
</feature>
<evidence type="ECO:0000256" key="5">
    <source>
        <dbReference type="ARBA" id="ARBA00022519"/>
    </source>
</evidence>
<feature type="transmembrane region" description="Helical" evidence="12">
    <location>
        <begin position="50"/>
        <end position="71"/>
    </location>
</feature>
<feature type="transmembrane region" description="Helical" evidence="12">
    <location>
        <begin position="24"/>
        <end position="44"/>
    </location>
</feature>
<keyword evidence="15" id="KW-1185">Reference proteome</keyword>
<dbReference type="FunFam" id="1.10.357.140:FF:000002">
    <property type="entry name" value="4-hydroxybenzoate octaprenyltransferase"/>
    <property type="match status" value="1"/>
</dbReference>
<evidence type="ECO:0000256" key="1">
    <source>
        <dbReference type="ARBA" id="ARBA00001946"/>
    </source>
</evidence>
<comment type="pathway">
    <text evidence="12">Cofactor biosynthesis; ubiquinone biosynthesis.</text>
</comment>
<evidence type="ECO:0000256" key="4">
    <source>
        <dbReference type="ARBA" id="ARBA00022475"/>
    </source>
</evidence>
<dbReference type="PANTHER" id="PTHR11048:SF28">
    <property type="entry name" value="4-HYDROXYBENZOATE POLYPRENYLTRANSFERASE, MITOCHONDRIAL"/>
    <property type="match status" value="1"/>
</dbReference>
<dbReference type="Proteomes" id="UP000070299">
    <property type="component" value="Unassembled WGS sequence"/>
</dbReference>
<dbReference type="GO" id="GO:0006744">
    <property type="term" value="P:ubiquinone biosynthetic process"/>
    <property type="evidence" value="ECO:0007669"/>
    <property type="project" value="UniProtKB-UniRule"/>
</dbReference>
<reference evidence="15" key="1">
    <citation type="submission" date="2016-02" db="EMBL/GenBank/DDBJ databases">
        <authorList>
            <person name="Schultz-Johansen M."/>
            <person name="Glaring M.A."/>
            <person name="Bech P.K."/>
            <person name="Stougaard P."/>
        </authorList>
    </citation>
    <scope>NUCLEOTIDE SEQUENCE [LARGE SCALE GENOMIC DNA]</scope>
    <source>
        <strain evidence="15">S66</strain>
    </source>
</reference>
<evidence type="ECO:0000256" key="9">
    <source>
        <dbReference type="ARBA" id="ARBA00022842"/>
    </source>
</evidence>
<dbReference type="RefSeq" id="WP_068372956.1">
    <property type="nucleotide sequence ID" value="NZ_LSNE01000003.1"/>
</dbReference>
<dbReference type="Gene3D" id="1.20.120.1780">
    <property type="entry name" value="UbiA prenyltransferase"/>
    <property type="match status" value="1"/>
</dbReference>
<evidence type="ECO:0000256" key="6">
    <source>
        <dbReference type="ARBA" id="ARBA00022679"/>
    </source>
</evidence>
<keyword evidence="11 12" id="KW-0472">Membrane</keyword>
<dbReference type="EC" id="2.5.1.39" evidence="12 13"/>
<comment type="caution">
    <text evidence="14">The sequence shown here is derived from an EMBL/GenBank/DDBJ whole genome shotgun (WGS) entry which is preliminary data.</text>
</comment>
<feature type="transmembrane region" description="Helical" evidence="12">
    <location>
        <begin position="211"/>
        <end position="232"/>
    </location>
</feature>
<feature type="transmembrane region" description="Helical" evidence="12">
    <location>
        <begin position="270"/>
        <end position="290"/>
    </location>
</feature>
<dbReference type="InterPro" id="IPR000537">
    <property type="entry name" value="UbiA_prenyltransferase"/>
</dbReference>
<dbReference type="Gene3D" id="1.10.357.140">
    <property type="entry name" value="UbiA prenyltransferase"/>
    <property type="match status" value="1"/>
</dbReference>
<organism evidence="14 15">
    <name type="scientific">Paraglaciecola hydrolytica</name>
    <dbReference type="NCBI Taxonomy" id="1799789"/>
    <lineage>
        <taxon>Bacteria</taxon>
        <taxon>Pseudomonadati</taxon>
        <taxon>Pseudomonadota</taxon>
        <taxon>Gammaproteobacteria</taxon>
        <taxon>Alteromonadales</taxon>
        <taxon>Alteromonadaceae</taxon>
        <taxon>Paraglaciecola</taxon>
    </lineage>
</organism>
<proteinExistence type="inferred from homology"/>
<comment type="cofactor">
    <cofactor evidence="1 12">
        <name>Mg(2+)</name>
        <dbReference type="ChEBI" id="CHEBI:18420"/>
    </cofactor>
</comment>
<keyword evidence="4 12" id="KW-1003">Cell membrane</keyword>
<feature type="transmembrane region" description="Helical" evidence="12">
    <location>
        <begin position="145"/>
        <end position="162"/>
    </location>
</feature>
<dbReference type="HAMAP" id="MF_01635">
    <property type="entry name" value="UbiA"/>
    <property type="match status" value="1"/>
</dbReference>
<name>A0A136A3I7_9ALTE</name>
<comment type="catalytic activity">
    <reaction evidence="12">
        <text>all-trans-octaprenyl diphosphate + 4-hydroxybenzoate = 4-hydroxy-3-(all-trans-octaprenyl)benzoate + diphosphate</text>
        <dbReference type="Rhea" id="RHEA:27782"/>
        <dbReference type="ChEBI" id="CHEBI:1617"/>
        <dbReference type="ChEBI" id="CHEBI:17879"/>
        <dbReference type="ChEBI" id="CHEBI:33019"/>
        <dbReference type="ChEBI" id="CHEBI:57711"/>
        <dbReference type="EC" id="2.5.1.39"/>
    </reaction>
</comment>
<dbReference type="FunFam" id="1.20.120.1780:FF:000001">
    <property type="entry name" value="4-hydroxybenzoate octaprenyltransferase"/>
    <property type="match status" value="1"/>
</dbReference>
<keyword evidence="9 12" id="KW-0460">Magnesium</keyword>
<accession>A0A136A3I7</accession>
<dbReference type="InterPro" id="IPR044878">
    <property type="entry name" value="UbiA_sf"/>
</dbReference>
<dbReference type="GO" id="GO:0005886">
    <property type="term" value="C:plasma membrane"/>
    <property type="evidence" value="ECO:0007669"/>
    <property type="project" value="UniProtKB-SubCell"/>
</dbReference>
<keyword evidence="6 12" id="KW-0808">Transferase</keyword>
<dbReference type="AlphaFoldDB" id="A0A136A3I7"/>
<evidence type="ECO:0000256" key="12">
    <source>
        <dbReference type="HAMAP-Rule" id="MF_01635"/>
    </source>
</evidence>
<dbReference type="PANTHER" id="PTHR11048">
    <property type="entry name" value="PRENYLTRANSFERASES"/>
    <property type="match status" value="1"/>
</dbReference>
<keyword evidence="7 12" id="KW-0831">Ubiquinone biosynthesis</keyword>
<comment type="function">
    <text evidence="12">Catalyzes the prenylation of para-hydroxybenzoate (PHB) with an all-trans polyprenyl group. Mediates the second step in the final reaction sequence of ubiquinone-8 (UQ-8) biosynthesis, which is the condensation of the polyisoprenoid side chain with PHB, generating the first membrane-bound Q intermediate 3-octaprenyl-4-hydroxybenzoate.</text>
</comment>